<evidence type="ECO:0000313" key="3">
    <source>
        <dbReference type="Proteomes" id="UP001596056"/>
    </source>
</evidence>
<dbReference type="Proteomes" id="UP001596056">
    <property type="component" value="Unassembled WGS sequence"/>
</dbReference>
<accession>A0ABW0SGI2</accession>
<feature type="chain" id="PRO_5045574590" evidence="1">
    <location>
        <begin position="26"/>
        <end position="414"/>
    </location>
</feature>
<evidence type="ECO:0000256" key="1">
    <source>
        <dbReference type="SAM" id="SignalP"/>
    </source>
</evidence>
<sequence>MGTTKAGRLGPAVALACGMGLPAAAQDFCGGASANGQWIGGTEAASDVATAASHLEQMALVLQNNEYVALFSVSVPTAVRLEAQGRGAGDPILDLRDEGGAVILTDDDSGGDGAARAEMELTPGRYCLMMRSYDGSPMTGFVRAGRSEHEALTPGMDAPVVAGGGGCDLSTVTAFLGEGEPLDALIARARVTATASVNETPFWGFRLSEPTAISITAENPEADPTITLYDAGGAHLADNDDWDGLNSRIDLGAPLPPGDYCLAVGALGDTALPVTVSVSAYDAQAVMAGLYDRAEAAPPLDGSHPVMALGPLATRLRQDVATTDRATWFSFEVGRPGLVLVEALTNDMGDPYVALFDEVGRQVAYNDNNGDSLDSLLAARVMPGTYLLAVRQYGDGAQAPTRVLFELFEPATAP</sequence>
<dbReference type="Gene3D" id="2.60.120.380">
    <property type="match status" value="2"/>
</dbReference>
<keyword evidence="1" id="KW-0732">Signal</keyword>
<comment type="caution">
    <text evidence="2">The sequence shown here is derived from an EMBL/GenBank/DDBJ whole genome shotgun (WGS) entry which is preliminary data.</text>
</comment>
<protein>
    <submittedName>
        <fullName evidence="2">DVUA0089 family protein</fullName>
    </submittedName>
</protein>
<dbReference type="NCBIfam" id="NF038127">
    <property type="entry name" value="FDP_fam"/>
    <property type="match status" value="1"/>
</dbReference>
<dbReference type="RefSeq" id="WP_245218811.1">
    <property type="nucleotide sequence ID" value="NZ_JAGGJP010000010.1"/>
</dbReference>
<feature type="signal peptide" evidence="1">
    <location>
        <begin position="1"/>
        <end position="25"/>
    </location>
</feature>
<proteinExistence type="predicted"/>
<gene>
    <name evidence="2" type="ORF">ACFPOC_16575</name>
</gene>
<dbReference type="EMBL" id="JBHSNA010000024">
    <property type="protein sequence ID" value="MFC5568026.1"/>
    <property type="molecule type" value="Genomic_DNA"/>
</dbReference>
<evidence type="ECO:0000313" key="2">
    <source>
        <dbReference type="EMBL" id="MFC5568026.1"/>
    </source>
</evidence>
<name>A0ABW0SGI2_9RHOB</name>
<reference evidence="3" key="1">
    <citation type="journal article" date="2019" name="Int. J. Syst. Evol. Microbiol.">
        <title>The Global Catalogue of Microorganisms (GCM) 10K type strain sequencing project: providing services to taxonomists for standard genome sequencing and annotation.</title>
        <authorList>
            <consortium name="The Broad Institute Genomics Platform"/>
            <consortium name="The Broad Institute Genome Sequencing Center for Infectious Disease"/>
            <person name="Wu L."/>
            <person name="Ma J."/>
        </authorList>
    </citation>
    <scope>NUCLEOTIDE SEQUENCE [LARGE SCALE GENOMIC DNA]</scope>
    <source>
        <strain evidence="3">KACC 11588</strain>
    </source>
</reference>
<keyword evidence="3" id="KW-1185">Reference proteome</keyword>
<organism evidence="2 3">
    <name type="scientific">Rubellimicrobium aerolatum</name>
    <dbReference type="NCBI Taxonomy" id="490979"/>
    <lineage>
        <taxon>Bacteria</taxon>
        <taxon>Pseudomonadati</taxon>
        <taxon>Pseudomonadota</taxon>
        <taxon>Alphaproteobacteria</taxon>
        <taxon>Rhodobacterales</taxon>
        <taxon>Roseobacteraceae</taxon>
        <taxon>Rubellimicrobium</taxon>
    </lineage>
</organism>